<dbReference type="Gene3D" id="3.30.300.30">
    <property type="match status" value="1"/>
</dbReference>
<dbReference type="InterPro" id="IPR023213">
    <property type="entry name" value="CAT-like_dom_sf"/>
</dbReference>
<dbReference type="EMBL" id="JAMFMB010000023">
    <property type="protein sequence ID" value="MCL6285131.1"/>
    <property type="molecule type" value="Genomic_DNA"/>
</dbReference>
<dbReference type="PROSITE" id="PS50075">
    <property type="entry name" value="CARRIER"/>
    <property type="match status" value="1"/>
</dbReference>
<dbReference type="PANTHER" id="PTHR45527:SF1">
    <property type="entry name" value="FATTY ACID SYNTHASE"/>
    <property type="match status" value="1"/>
</dbReference>
<dbReference type="InterPro" id="IPR044894">
    <property type="entry name" value="TubC_N_sf"/>
</dbReference>
<accession>A0ABT0Q5I6</accession>
<evidence type="ECO:0000256" key="2">
    <source>
        <dbReference type="ARBA" id="ARBA00022450"/>
    </source>
</evidence>
<dbReference type="PANTHER" id="PTHR45527">
    <property type="entry name" value="NONRIBOSOMAL PEPTIDE SYNTHETASE"/>
    <property type="match status" value="1"/>
</dbReference>
<dbReference type="Gene3D" id="3.30.559.10">
    <property type="entry name" value="Chloramphenicol acetyltransferase-like domain"/>
    <property type="match status" value="1"/>
</dbReference>
<evidence type="ECO:0000256" key="3">
    <source>
        <dbReference type="ARBA" id="ARBA00022553"/>
    </source>
</evidence>
<dbReference type="InterPro" id="IPR020845">
    <property type="entry name" value="AMP-binding_CS"/>
</dbReference>
<evidence type="ECO:0000313" key="5">
    <source>
        <dbReference type="EMBL" id="MCL6285131.1"/>
    </source>
</evidence>
<dbReference type="PROSITE" id="PS00012">
    <property type="entry name" value="PHOSPHOPANTETHEINE"/>
    <property type="match status" value="1"/>
</dbReference>
<dbReference type="InterPro" id="IPR025110">
    <property type="entry name" value="AMP-bd_C"/>
</dbReference>
<keyword evidence="3" id="KW-0597">Phosphoprotein</keyword>
<dbReference type="PROSITE" id="PS00455">
    <property type="entry name" value="AMP_BINDING"/>
    <property type="match status" value="1"/>
</dbReference>
<reference evidence="5" key="1">
    <citation type="submission" date="2022-05" db="EMBL/GenBank/DDBJ databases">
        <authorList>
            <person name="Park J.-S."/>
        </authorList>
    </citation>
    <scope>NUCLEOTIDE SEQUENCE</scope>
    <source>
        <strain evidence="5">2012CJ41-6</strain>
    </source>
</reference>
<sequence>MKAEAPVGAITDDLRHALSDHKQALIALLKEEAGPALVPRPSKGQISLSHFQERIWILQQLSPQATEYNIVTAWPLGSKHPAAQYPGAIREVCSQHSILRTLYFEADTGLAGREVGVEKVEIAEFDLSNLGVEEQHDSILKEIEGHTGRPFRLADEPPVRFGVFDLGQNGVAVLVSAHHIALDHWSLSLLQSNIGRALAVPKYSQTSPNLDYADYAAWSRAALDSQRLEAHIDWWVDRLSGSPGLCSFPADFVPDLVGRGNSISFAWDHDLTADIQALVRQEGTSVYMCLLAACAVALYGYTGQSDLLLGNSIAVRDQPELEQIIGPFVNTEVLRLNVKGDMSFSDVLASAKAAVLDSHPHCQVPFEMVVERLQPARSMNRSPLFQIAVVMQNAGDGQSEPIYGGGAVHDMTWFTHMRDNQLVGSIEYRSDIFARSSLERILNSLEEILRHASKNPRLSVAEIPLVSTKEAELLAGFSQGSEVTTHVPLFVESFEDVAQSEPDRIAVRFEDRSITYGVLNAKANQLALHLASKGIGTGDLVGLCLDRSIDLSVVQLGILKSGAAFIPIDPQFPAERVRYLLSDCRAAAILADRGTADGFGFDTGSTTLIVCEDDPPWTGQETNNPTVRAAAADRAQVIYTSGSTGAPKGVQITHGAMANLFAVMRREPGLGKEDIVAASTTVSFDISAVELLLPLSVGARIELLSRDVATDGFALAKALADTGATVVQATPSAWRLLLEADWSGGDHVRAITGGEPLTRDLADRLLKKVGTLWNGYGPSETTIYSTATYVQPGSDPISIGRPLDNTQVVVLNESLKLTPIGVQGEICIGGAGVAIGYLDRAELTAEKFIDNPLDKGRLYRTGDIGCWMVNGNLMHLGRRDHQIKIRGVRVELGEIEAALLQVPGIKEAAAAVHDADHDDRRLVAYVIYGWDHEVTASEVRHNLRERLPGYMVPSLIVDLPEFPMTPNGKLDREALPSPFAHQMEEQVFEAPRAGMEEKLARIWQDVLELDQVGATDNFFEIGGHSLLTLRVAKQLRTQFGIELDPRVMFFQNLRQIAAKFSQ</sequence>
<protein>
    <submittedName>
        <fullName evidence="5">Amino acid adenylation domain-containing protein</fullName>
    </submittedName>
</protein>
<dbReference type="SUPFAM" id="SSF52777">
    <property type="entry name" value="CoA-dependent acyltransferases"/>
    <property type="match status" value="2"/>
</dbReference>
<dbReference type="InterPro" id="IPR036736">
    <property type="entry name" value="ACP-like_sf"/>
</dbReference>
<evidence type="ECO:0000256" key="1">
    <source>
        <dbReference type="ARBA" id="ARBA00001957"/>
    </source>
</evidence>
<name>A0ABT0Q5I6_9RHOB</name>
<evidence type="ECO:0000259" key="4">
    <source>
        <dbReference type="PROSITE" id="PS50075"/>
    </source>
</evidence>
<organism evidence="5 6">
    <name type="scientific">Ruegeria spongiae</name>
    <dbReference type="NCBI Taxonomy" id="2942209"/>
    <lineage>
        <taxon>Bacteria</taxon>
        <taxon>Pseudomonadati</taxon>
        <taxon>Pseudomonadota</taxon>
        <taxon>Alphaproteobacteria</taxon>
        <taxon>Rhodobacterales</taxon>
        <taxon>Roseobacteraceae</taxon>
        <taxon>Ruegeria</taxon>
    </lineage>
</organism>
<gene>
    <name evidence="5" type="ORF">M3P21_16500</name>
</gene>
<dbReference type="InterPro" id="IPR045851">
    <property type="entry name" value="AMP-bd_C_sf"/>
</dbReference>
<dbReference type="Proteomes" id="UP001203880">
    <property type="component" value="Unassembled WGS sequence"/>
</dbReference>
<dbReference type="Gene3D" id="1.10.1200.10">
    <property type="entry name" value="ACP-like"/>
    <property type="match status" value="1"/>
</dbReference>
<dbReference type="InterPro" id="IPR000873">
    <property type="entry name" value="AMP-dep_synth/lig_dom"/>
</dbReference>
<proteinExistence type="predicted"/>
<keyword evidence="6" id="KW-1185">Reference proteome</keyword>
<dbReference type="NCBIfam" id="TIGR01733">
    <property type="entry name" value="AA-adenyl-dom"/>
    <property type="match status" value="1"/>
</dbReference>
<dbReference type="InterPro" id="IPR010071">
    <property type="entry name" value="AA_adenyl_dom"/>
</dbReference>
<dbReference type="Gene3D" id="3.40.50.980">
    <property type="match status" value="2"/>
</dbReference>
<keyword evidence="2" id="KW-0596">Phosphopantetheine</keyword>
<dbReference type="SUPFAM" id="SSF47336">
    <property type="entry name" value="ACP-like"/>
    <property type="match status" value="1"/>
</dbReference>
<dbReference type="Gene3D" id="2.30.38.10">
    <property type="entry name" value="Luciferase, Domain 3"/>
    <property type="match status" value="1"/>
</dbReference>
<dbReference type="Pfam" id="PF13193">
    <property type="entry name" value="AMP-binding_C"/>
    <property type="match status" value="1"/>
</dbReference>
<feature type="domain" description="Carrier" evidence="4">
    <location>
        <begin position="990"/>
        <end position="1062"/>
    </location>
</feature>
<dbReference type="Pfam" id="PF00550">
    <property type="entry name" value="PP-binding"/>
    <property type="match status" value="1"/>
</dbReference>
<dbReference type="Gene3D" id="1.10.10.1830">
    <property type="entry name" value="Non-ribosomal peptide synthase, adenylation domain"/>
    <property type="match status" value="1"/>
</dbReference>
<evidence type="ECO:0000313" key="6">
    <source>
        <dbReference type="Proteomes" id="UP001203880"/>
    </source>
</evidence>
<dbReference type="Pfam" id="PF00501">
    <property type="entry name" value="AMP-binding"/>
    <property type="match status" value="1"/>
</dbReference>
<dbReference type="Pfam" id="PF00668">
    <property type="entry name" value="Condensation"/>
    <property type="match status" value="1"/>
</dbReference>
<dbReference type="InterPro" id="IPR006162">
    <property type="entry name" value="Ppantetheine_attach_site"/>
</dbReference>
<comment type="cofactor">
    <cofactor evidence="1">
        <name>pantetheine 4'-phosphate</name>
        <dbReference type="ChEBI" id="CHEBI:47942"/>
    </cofactor>
</comment>
<dbReference type="Gene3D" id="3.30.559.30">
    <property type="entry name" value="Nonribosomal peptide synthetase, condensation domain"/>
    <property type="match status" value="1"/>
</dbReference>
<dbReference type="CDD" id="cd19531">
    <property type="entry name" value="LCL_NRPS-like"/>
    <property type="match status" value="1"/>
</dbReference>
<comment type="caution">
    <text evidence="5">The sequence shown here is derived from an EMBL/GenBank/DDBJ whole genome shotgun (WGS) entry which is preliminary data.</text>
</comment>
<dbReference type="InterPro" id="IPR001242">
    <property type="entry name" value="Condensation_dom"/>
</dbReference>
<dbReference type="InterPro" id="IPR009081">
    <property type="entry name" value="PP-bd_ACP"/>
</dbReference>
<dbReference type="SUPFAM" id="SSF56801">
    <property type="entry name" value="Acetyl-CoA synthetase-like"/>
    <property type="match status" value="1"/>
</dbReference>